<reference evidence="1" key="1">
    <citation type="journal article" date="2023" name="Nat. Commun.">
        <title>Diploid and tetraploid genomes of Acorus and the evolution of monocots.</title>
        <authorList>
            <person name="Ma L."/>
            <person name="Liu K.W."/>
            <person name="Li Z."/>
            <person name="Hsiao Y.Y."/>
            <person name="Qi Y."/>
            <person name="Fu T."/>
            <person name="Tang G.D."/>
            <person name="Zhang D."/>
            <person name="Sun W.H."/>
            <person name="Liu D.K."/>
            <person name="Li Y."/>
            <person name="Chen G.Z."/>
            <person name="Liu X.D."/>
            <person name="Liao X.Y."/>
            <person name="Jiang Y.T."/>
            <person name="Yu X."/>
            <person name="Hao Y."/>
            <person name="Huang J."/>
            <person name="Zhao X.W."/>
            <person name="Ke S."/>
            <person name="Chen Y.Y."/>
            <person name="Wu W.L."/>
            <person name="Hsu J.L."/>
            <person name="Lin Y.F."/>
            <person name="Huang M.D."/>
            <person name="Li C.Y."/>
            <person name="Huang L."/>
            <person name="Wang Z.W."/>
            <person name="Zhao X."/>
            <person name="Zhong W.Y."/>
            <person name="Peng D.H."/>
            <person name="Ahmad S."/>
            <person name="Lan S."/>
            <person name="Zhang J.S."/>
            <person name="Tsai W.C."/>
            <person name="Van de Peer Y."/>
            <person name="Liu Z.J."/>
        </authorList>
    </citation>
    <scope>NUCLEOTIDE SEQUENCE</scope>
    <source>
        <strain evidence="1">CP</strain>
    </source>
</reference>
<keyword evidence="2" id="KW-1185">Reference proteome</keyword>
<protein>
    <submittedName>
        <fullName evidence="1">Uncharacterized protein</fullName>
    </submittedName>
</protein>
<dbReference type="Proteomes" id="UP001180020">
    <property type="component" value="Unassembled WGS sequence"/>
</dbReference>
<reference evidence="1" key="2">
    <citation type="submission" date="2023-06" db="EMBL/GenBank/DDBJ databases">
        <authorList>
            <person name="Ma L."/>
            <person name="Liu K.-W."/>
            <person name="Li Z."/>
            <person name="Hsiao Y.-Y."/>
            <person name="Qi Y."/>
            <person name="Fu T."/>
            <person name="Tang G."/>
            <person name="Zhang D."/>
            <person name="Sun W.-H."/>
            <person name="Liu D.-K."/>
            <person name="Li Y."/>
            <person name="Chen G.-Z."/>
            <person name="Liu X.-D."/>
            <person name="Liao X.-Y."/>
            <person name="Jiang Y.-T."/>
            <person name="Yu X."/>
            <person name="Hao Y."/>
            <person name="Huang J."/>
            <person name="Zhao X.-W."/>
            <person name="Ke S."/>
            <person name="Chen Y.-Y."/>
            <person name="Wu W.-L."/>
            <person name="Hsu J.-L."/>
            <person name="Lin Y.-F."/>
            <person name="Huang M.-D."/>
            <person name="Li C.-Y."/>
            <person name="Huang L."/>
            <person name="Wang Z.-W."/>
            <person name="Zhao X."/>
            <person name="Zhong W.-Y."/>
            <person name="Peng D.-H."/>
            <person name="Ahmad S."/>
            <person name="Lan S."/>
            <person name="Zhang J.-S."/>
            <person name="Tsai W.-C."/>
            <person name="Van De Peer Y."/>
            <person name="Liu Z.-J."/>
        </authorList>
    </citation>
    <scope>NUCLEOTIDE SEQUENCE</scope>
    <source>
        <strain evidence="1">CP</strain>
        <tissue evidence="1">Leaves</tissue>
    </source>
</reference>
<sequence length="63" mass="6672">MRTTVTSSWSSIDDPVSHGDGCSCVCPDDISSSLSSIDDPESDGCVCPDDLRHMKTQVAKIAI</sequence>
<organism evidence="1 2">
    <name type="scientific">Acorus calamus</name>
    <name type="common">Sweet flag</name>
    <dbReference type="NCBI Taxonomy" id="4465"/>
    <lineage>
        <taxon>Eukaryota</taxon>
        <taxon>Viridiplantae</taxon>
        <taxon>Streptophyta</taxon>
        <taxon>Embryophyta</taxon>
        <taxon>Tracheophyta</taxon>
        <taxon>Spermatophyta</taxon>
        <taxon>Magnoliopsida</taxon>
        <taxon>Liliopsida</taxon>
        <taxon>Acoraceae</taxon>
        <taxon>Acorus</taxon>
    </lineage>
</organism>
<name>A0AAV9DY97_ACOCL</name>
<dbReference type="AlphaFoldDB" id="A0AAV9DY97"/>
<proteinExistence type="predicted"/>
<evidence type="ECO:0000313" key="2">
    <source>
        <dbReference type="Proteomes" id="UP001180020"/>
    </source>
</evidence>
<gene>
    <name evidence="1" type="ORF">QJS10_CPA10g00704</name>
</gene>
<evidence type="ECO:0000313" key="1">
    <source>
        <dbReference type="EMBL" id="KAK1306313.1"/>
    </source>
</evidence>
<comment type="caution">
    <text evidence="1">The sequence shown here is derived from an EMBL/GenBank/DDBJ whole genome shotgun (WGS) entry which is preliminary data.</text>
</comment>
<accession>A0AAV9DY97</accession>
<dbReference type="EMBL" id="JAUJYO010000010">
    <property type="protein sequence ID" value="KAK1306313.1"/>
    <property type="molecule type" value="Genomic_DNA"/>
</dbReference>